<keyword evidence="10" id="KW-1185">Reference proteome</keyword>
<comment type="caution">
    <text evidence="9">The sequence shown here is derived from an EMBL/GenBank/DDBJ whole genome shotgun (WGS) entry which is preliminary data.</text>
</comment>
<reference evidence="9 10" key="1">
    <citation type="submission" date="2023-04" db="EMBL/GenBank/DDBJ databases">
        <title>A novel bacteria isolated from coastal sediment.</title>
        <authorList>
            <person name="Liu X.-J."/>
            <person name="Du Z.-J."/>
        </authorList>
    </citation>
    <scope>NUCLEOTIDE SEQUENCE [LARGE SCALE GENOMIC DNA]</scope>
    <source>
        <strain evidence="9 10">SDUM461003</strain>
    </source>
</reference>
<evidence type="ECO:0000256" key="7">
    <source>
        <dbReference type="RuleBase" id="RU003879"/>
    </source>
</evidence>
<keyword evidence="7" id="KW-0813">Transport</keyword>
<evidence type="ECO:0000256" key="1">
    <source>
        <dbReference type="ARBA" id="ARBA00004162"/>
    </source>
</evidence>
<keyword evidence="7" id="KW-0653">Protein transport</keyword>
<comment type="similarity">
    <text evidence="2 7">Belongs to the ExbD/TolR family.</text>
</comment>
<proteinExistence type="inferred from homology"/>
<dbReference type="RefSeq" id="WP_308950801.1">
    <property type="nucleotide sequence ID" value="NZ_JARXHW010000028.1"/>
</dbReference>
<evidence type="ECO:0000256" key="3">
    <source>
        <dbReference type="ARBA" id="ARBA00022475"/>
    </source>
</evidence>
<evidence type="ECO:0000256" key="6">
    <source>
        <dbReference type="ARBA" id="ARBA00023136"/>
    </source>
</evidence>
<gene>
    <name evidence="9" type="ORF">QEH52_12245</name>
</gene>
<evidence type="ECO:0000256" key="4">
    <source>
        <dbReference type="ARBA" id="ARBA00022692"/>
    </source>
</evidence>
<keyword evidence="3" id="KW-1003">Cell membrane</keyword>
<evidence type="ECO:0000256" key="8">
    <source>
        <dbReference type="SAM" id="Phobius"/>
    </source>
</evidence>
<dbReference type="Proteomes" id="UP001225316">
    <property type="component" value="Unassembled WGS sequence"/>
</dbReference>
<evidence type="ECO:0000313" key="10">
    <source>
        <dbReference type="Proteomes" id="UP001225316"/>
    </source>
</evidence>
<comment type="subcellular location">
    <subcellularLocation>
        <location evidence="1">Cell membrane</location>
        <topology evidence="1">Single-pass membrane protein</topology>
    </subcellularLocation>
    <subcellularLocation>
        <location evidence="7">Cell membrane</location>
        <topology evidence="7">Single-pass type II membrane protein</topology>
    </subcellularLocation>
</comment>
<keyword evidence="6 8" id="KW-0472">Membrane</keyword>
<feature type="transmembrane region" description="Helical" evidence="8">
    <location>
        <begin position="15"/>
        <end position="36"/>
    </location>
</feature>
<dbReference type="InterPro" id="IPR003400">
    <property type="entry name" value="ExbD"/>
</dbReference>
<dbReference type="EMBL" id="JARXHW010000028">
    <property type="protein sequence ID" value="MDQ8208285.1"/>
    <property type="molecule type" value="Genomic_DNA"/>
</dbReference>
<dbReference type="Pfam" id="PF02472">
    <property type="entry name" value="ExbD"/>
    <property type="match status" value="1"/>
</dbReference>
<evidence type="ECO:0000256" key="5">
    <source>
        <dbReference type="ARBA" id="ARBA00022989"/>
    </source>
</evidence>
<protein>
    <submittedName>
        <fullName evidence="9">Biopolymer transporter ExbD</fullName>
    </submittedName>
</protein>
<accession>A0ABU1AVW5</accession>
<sequence>MAMWTPEEVDPEFELTPMIDVVFLLIAFFMTLISFISAELVKLELPEAEQATIPEEPGERQYISVDVEGQLFLGATPITPEALTAHLAALKAELPQIQVFLRADANTAHRHVNRVMEATAQAGIFDLIFASAKD</sequence>
<dbReference type="Gene3D" id="3.30.420.270">
    <property type="match status" value="1"/>
</dbReference>
<keyword evidence="4 7" id="KW-0812">Transmembrane</keyword>
<evidence type="ECO:0000313" key="9">
    <source>
        <dbReference type="EMBL" id="MDQ8208285.1"/>
    </source>
</evidence>
<dbReference type="PANTHER" id="PTHR30558">
    <property type="entry name" value="EXBD MEMBRANE COMPONENT OF PMF-DRIVEN MACROMOLECULE IMPORT SYSTEM"/>
    <property type="match status" value="1"/>
</dbReference>
<name>A0ABU1AVW5_9BACT</name>
<organism evidence="9 10">
    <name type="scientific">Thalassobacterium maritimum</name>
    <dbReference type="NCBI Taxonomy" id="3041265"/>
    <lineage>
        <taxon>Bacteria</taxon>
        <taxon>Pseudomonadati</taxon>
        <taxon>Verrucomicrobiota</taxon>
        <taxon>Opitutia</taxon>
        <taxon>Puniceicoccales</taxon>
        <taxon>Coraliomargaritaceae</taxon>
        <taxon>Thalassobacterium</taxon>
    </lineage>
</organism>
<evidence type="ECO:0000256" key="2">
    <source>
        <dbReference type="ARBA" id="ARBA00005811"/>
    </source>
</evidence>
<keyword evidence="5 8" id="KW-1133">Transmembrane helix</keyword>